<protein>
    <submittedName>
        <fullName evidence="1">Uncharacterized protein</fullName>
    </submittedName>
</protein>
<comment type="caution">
    <text evidence="1">The sequence shown here is derived from an EMBL/GenBank/DDBJ whole genome shotgun (WGS) entry which is preliminary data.</text>
</comment>
<sequence length="152" mass="17658">MKHIPFHGYKTFISSHLKDILDVIGCIKNEIPFPEPIFVKHSLGVDENRLLLYPVRRSQKRLQSIFTTDSVSKTVIWKQLPAIGNKDPIIDVATGNDEKSPKRISLCAFSRYLNRTIHPPRPNDSYWFTYKSPSDIVNKAIYIPRKKIFFSR</sequence>
<evidence type="ECO:0000313" key="2">
    <source>
        <dbReference type="Proteomes" id="UP000886998"/>
    </source>
</evidence>
<gene>
    <name evidence="1" type="ORF">TNIN_70261</name>
</gene>
<dbReference type="Proteomes" id="UP000886998">
    <property type="component" value="Unassembled WGS sequence"/>
</dbReference>
<reference evidence="1" key="1">
    <citation type="submission" date="2020-08" db="EMBL/GenBank/DDBJ databases">
        <title>Multicomponent nature underlies the extraordinary mechanical properties of spider dragline silk.</title>
        <authorList>
            <person name="Kono N."/>
            <person name="Nakamura H."/>
            <person name="Mori M."/>
            <person name="Yoshida Y."/>
            <person name="Ohtoshi R."/>
            <person name="Malay A.D."/>
            <person name="Moran D.A.P."/>
            <person name="Tomita M."/>
            <person name="Numata K."/>
            <person name="Arakawa K."/>
        </authorList>
    </citation>
    <scope>NUCLEOTIDE SEQUENCE</scope>
</reference>
<accession>A0A8X6X112</accession>
<dbReference type="AlphaFoldDB" id="A0A8X6X112"/>
<dbReference type="EMBL" id="BMAV01003953">
    <property type="protein sequence ID" value="GFY43941.1"/>
    <property type="molecule type" value="Genomic_DNA"/>
</dbReference>
<name>A0A8X6X112_9ARAC</name>
<evidence type="ECO:0000313" key="1">
    <source>
        <dbReference type="EMBL" id="GFY43941.1"/>
    </source>
</evidence>
<keyword evidence="2" id="KW-1185">Reference proteome</keyword>
<organism evidence="1 2">
    <name type="scientific">Trichonephila inaurata madagascariensis</name>
    <dbReference type="NCBI Taxonomy" id="2747483"/>
    <lineage>
        <taxon>Eukaryota</taxon>
        <taxon>Metazoa</taxon>
        <taxon>Ecdysozoa</taxon>
        <taxon>Arthropoda</taxon>
        <taxon>Chelicerata</taxon>
        <taxon>Arachnida</taxon>
        <taxon>Araneae</taxon>
        <taxon>Araneomorphae</taxon>
        <taxon>Entelegynae</taxon>
        <taxon>Araneoidea</taxon>
        <taxon>Nephilidae</taxon>
        <taxon>Trichonephila</taxon>
        <taxon>Trichonephila inaurata</taxon>
    </lineage>
</organism>
<proteinExistence type="predicted"/>